<keyword evidence="7 8" id="KW-0472">Membrane</keyword>
<evidence type="ECO:0000256" key="6">
    <source>
        <dbReference type="ARBA" id="ARBA00023065"/>
    </source>
</evidence>
<comment type="similarity">
    <text evidence="2 8">Belongs to the ZIP transporter (TC 2.A.5) family.</text>
</comment>
<comment type="subcellular location">
    <subcellularLocation>
        <location evidence="1 8">Membrane</location>
        <topology evidence="1 8">Multi-pass membrane protein</topology>
    </subcellularLocation>
</comment>
<evidence type="ECO:0000313" key="9">
    <source>
        <dbReference type="EMBL" id="KAK3057842.1"/>
    </source>
</evidence>
<sequence>MAICETETGYNGGMRVRISAIFVIFVGSMLGAWLPVFATRRERVKLPSWASFVARYFGSGVIVATAFIHLLAPANEALSNPCLTGVVTEYPWAEGICLIAVFTLFFVELMMMRFGKFGVGHGHGAHTEPASHSHGMAKPALVADSAVELQNTVSGSASPVEGPNVERSDVQTKYDDVEHQANPLAEPYAAQLTGVFILEFGVVFHSIFIGLTLASAGLEFNILYVVLTFHQTFEGIALGTRLGGVQWPKARWWTPDALALGYAVATPISLAIGLGVRQTLQPGSQSALVINGVFDSISAGILIYTGLVELMAHDFLFSTHMQCAPVKKMLGAFASMVFGAAIMALLGKWA</sequence>
<feature type="transmembrane region" description="Helical" evidence="8">
    <location>
        <begin position="18"/>
        <end position="37"/>
    </location>
</feature>
<keyword evidence="5 8" id="KW-1133">Transmembrane helix</keyword>
<evidence type="ECO:0000256" key="3">
    <source>
        <dbReference type="ARBA" id="ARBA00022448"/>
    </source>
</evidence>
<keyword evidence="3 8" id="KW-0813">Transport</keyword>
<feature type="transmembrane region" description="Helical" evidence="8">
    <location>
        <begin position="257"/>
        <end position="276"/>
    </location>
</feature>
<dbReference type="PANTHER" id="PTHR11040">
    <property type="entry name" value="ZINC/IRON TRANSPORTER"/>
    <property type="match status" value="1"/>
</dbReference>
<keyword evidence="6 8" id="KW-0406">Ion transport</keyword>
<dbReference type="Pfam" id="PF02535">
    <property type="entry name" value="Zip"/>
    <property type="match status" value="1"/>
</dbReference>
<feature type="transmembrane region" description="Helical" evidence="8">
    <location>
        <begin position="92"/>
        <end position="111"/>
    </location>
</feature>
<feature type="transmembrane region" description="Helical" evidence="8">
    <location>
        <begin position="49"/>
        <end position="72"/>
    </location>
</feature>
<dbReference type="InterPro" id="IPR004698">
    <property type="entry name" value="Zn/Fe_permease_fun/pln"/>
</dbReference>
<evidence type="ECO:0000313" key="10">
    <source>
        <dbReference type="Proteomes" id="UP001271007"/>
    </source>
</evidence>
<dbReference type="EMBL" id="JAWDJX010000002">
    <property type="protein sequence ID" value="KAK3057842.1"/>
    <property type="molecule type" value="Genomic_DNA"/>
</dbReference>
<evidence type="ECO:0000256" key="2">
    <source>
        <dbReference type="ARBA" id="ARBA00006939"/>
    </source>
</evidence>
<evidence type="ECO:0000256" key="4">
    <source>
        <dbReference type="ARBA" id="ARBA00022692"/>
    </source>
</evidence>
<protein>
    <submittedName>
        <fullName evidence="9">Low-affinity Zn(2+) transporter zrt2</fullName>
    </submittedName>
</protein>
<evidence type="ECO:0000256" key="8">
    <source>
        <dbReference type="RuleBase" id="RU362088"/>
    </source>
</evidence>
<proteinExistence type="inferred from homology"/>
<dbReference type="AlphaFoldDB" id="A0AAJ0GHR5"/>
<organism evidence="9 10">
    <name type="scientific">Extremus antarcticus</name>
    <dbReference type="NCBI Taxonomy" id="702011"/>
    <lineage>
        <taxon>Eukaryota</taxon>
        <taxon>Fungi</taxon>
        <taxon>Dikarya</taxon>
        <taxon>Ascomycota</taxon>
        <taxon>Pezizomycotina</taxon>
        <taxon>Dothideomycetes</taxon>
        <taxon>Dothideomycetidae</taxon>
        <taxon>Mycosphaerellales</taxon>
        <taxon>Extremaceae</taxon>
        <taxon>Extremus</taxon>
    </lineage>
</organism>
<dbReference type="PANTHER" id="PTHR11040:SF69">
    <property type="entry name" value="ZINC-REGULATED TRANSPORTER 2"/>
    <property type="match status" value="1"/>
</dbReference>
<comment type="caution">
    <text evidence="9">The sequence shown here is derived from an EMBL/GenBank/DDBJ whole genome shotgun (WGS) entry which is preliminary data.</text>
</comment>
<feature type="transmembrane region" description="Helical" evidence="8">
    <location>
        <begin position="196"/>
        <end position="218"/>
    </location>
</feature>
<dbReference type="InterPro" id="IPR003689">
    <property type="entry name" value="ZIP"/>
</dbReference>
<dbReference type="GO" id="GO:0000007">
    <property type="term" value="F:low-affinity zinc ion transmembrane transporter activity"/>
    <property type="evidence" value="ECO:0007669"/>
    <property type="project" value="TreeGrafter"/>
</dbReference>
<dbReference type="GO" id="GO:0005886">
    <property type="term" value="C:plasma membrane"/>
    <property type="evidence" value="ECO:0007669"/>
    <property type="project" value="TreeGrafter"/>
</dbReference>
<accession>A0AAJ0GHR5</accession>
<dbReference type="Proteomes" id="UP001271007">
    <property type="component" value="Unassembled WGS sequence"/>
</dbReference>
<dbReference type="NCBIfam" id="TIGR00820">
    <property type="entry name" value="zip"/>
    <property type="match status" value="1"/>
</dbReference>
<feature type="transmembrane region" description="Helical" evidence="8">
    <location>
        <begin position="288"/>
        <end position="308"/>
    </location>
</feature>
<feature type="transmembrane region" description="Helical" evidence="8">
    <location>
        <begin position="328"/>
        <end position="347"/>
    </location>
</feature>
<evidence type="ECO:0000256" key="7">
    <source>
        <dbReference type="ARBA" id="ARBA00023136"/>
    </source>
</evidence>
<reference evidence="9" key="1">
    <citation type="submission" date="2023-04" db="EMBL/GenBank/DDBJ databases">
        <title>Black Yeasts Isolated from many extreme environments.</title>
        <authorList>
            <person name="Coleine C."/>
            <person name="Stajich J.E."/>
            <person name="Selbmann L."/>
        </authorList>
    </citation>
    <scope>NUCLEOTIDE SEQUENCE</scope>
    <source>
        <strain evidence="9">CCFEE 5312</strain>
    </source>
</reference>
<dbReference type="GO" id="GO:0071578">
    <property type="term" value="P:zinc ion import across plasma membrane"/>
    <property type="evidence" value="ECO:0007669"/>
    <property type="project" value="TreeGrafter"/>
</dbReference>
<gene>
    <name evidence="9" type="primary">ZRT2</name>
    <name evidence="9" type="ORF">LTR09_000917</name>
</gene>
<keyword evidence="10" id="KW-1185">Reference proteome</keyword>
<comment type="caution">
    <text evidence="8">Lacks conserved residue(s) required for the propagation of feature annotation.</text>
</comment>
<name>A0AAJ0GHR5_9PEZI</name>
<evidence type="ECO:0000256" key="5">
    <source>
        <dbReference type="ARBA" id="ARBA00022989"/>
    </source>
</evidence>
<keyword evidence="4 8" id="KW-0812">Transmembrane</keyword>
<evidence type="ECO:0000256" key="1">
    <source>
        <dbReference type="ARBA" id="ARBA00004141"/>
    </source>
</evidence>